<feature type="compositionally biased region" description="Basic residues" evidence="4">
    <location>
        <begin position="487"/>
        <end position="497"/>
    </location>
</feature>
<feature type="region of interest" description="Disordered" evidence="4">
    <location>
        <begin position="1"/>
        <end position="55"/>
    </location>
</feature>
<reference evidence="6 7" key="1">
    <citation type="submission" date="2020-07" db="EMBL/GenBank/DDBJ databases">
        <title>Endozoicomonas sp. nov., isolated from sediment.</title>
        <authorList>
            <person name="Gu T."/>
        </authorList>
    </citation>
    <scope>NUCLEOTIDE SEQUENCE [LARGE SCALE GENOMIC DNA]</scope>
    <source>
        <strain evidence="6 7">SM1973</strain>
    </source>
</reference>
<evidence type="ECO:0000256" key="3">
    <source>
        <dbReference type="SAM" id="Coils"/>
    </source>
</evidence>
<evidence type="ECO:0000313" key="6">
    <source>
        <dbReference type="EMBL" id="NYZ70003.1"/>
    </source>
</evidence>
<sequence>ALERAGHQERIDHRSLKDQGIDREPTKHLGPKATAMERNGARSDRGEENREIKARNDNVLKLAETQSEIRGLQEEKRKQEAYEERFSIPENWQAREQAILNNHRELFSLNEKRQALSQQHKASHQIALEPVNTYDDYVKQDKALREHKDRVFQYEEQLSFGQRQVDSLEAGGLWSQLKVRLAEKGYLTFGETAKAVEYRNKNAQALARSEALRDERKETLYNNPLEKQRINQLIARDSHRQTQAHFDALSYEKKLNVLNTHYQRVHTHTQTLVDLENKDAETYNREKIERLKSLEKEIKNTEKTLENSPALLRRKKDNTPLNDMEAAQHLPEFKAYNREWHEKYQDKINEWKTFEKQRPELAERLLNGTTKTRYKLLEELKAAKAERYDTLQRHANDPKNARAIENIKRQYALEGPESHSKQRLEKLRQEYTRVAESPSRGGWRDVKDAQRQIQSKGLHNASNKKMLNEGQRRTTKKEMDLETQRAYKQRRKTKSRGQSKDWGMSR</sequence>
<evidence type="ECO:0000256" key="2">
    <source>
        <dbReference type="ARBA" id="ARBA00022971"/>
    </source>
</evidence>
<evidence type="ECO:0000256" key="4">
    <source>
        <dbReference type="SAM" id="MobiDB-lite"/>
    </source>
</evidence>
<comment type="caution">
    <text evidence="6">The sequence shown here is derived from an EMBL/GenBank/DDBJ whole genome shotgun (WGS) entry which is preliminary data.</text>
</comment>
<evidence type="ECO:0000256" key="1">
    <source>
        <dbReference type="ARBA" id="ARBA00010873"/>
    </source>
</evidence>
<feature type="non-terminal residue" evidence="6">
    <location>
        <position position="1"/>
    </location>
</feature>
<dbReference type="EMBL" id="JACCKB010000219">
    <property type="protein sequence ID" value="NYZ70003.1"/>
    <property type="molecule type" value="Genomic_DNA"/>
</dbReference>
<protein>
    <submittedName>
        <fullName evidence="6">MobA/MobL family protein</fullName>
    </submittedName>
</protein>
<comment type="similarity">
    <text evidence="1">Belongs to the MobA/MobL family.</text>
</comment>
<keyword evidence="3" id="KW-0175">Coiled coil</keyword>
<feature type="region of interest" description="Disordered" evidence="4">
    <location>
        <begin position="432"/>
        <end position="506"/>
    </location>
</feature>
<name>A0A853I9N7_9GAMM</name>
<dbReference type="RefSeq" id="WP_180571950.1">
    <property type="nucleotide sequence ID" value="NZ_JACCKB010000219.1"/>
</dbReference>
<keyword evidence="7" id="KW-1185">Reference proteome</keyword>
<accession>A0A853I9N7</accession>
<gene>
    <name evidence="6" type="ORF">H0A36_28725</name>
</gene>
<organism evidence="6 7">
    <name type="scientific">Spartinivicinus marinus</name>
    <dbReference type="NCBI Taxonomy" id="2994442"/>
    <lineage>
        <taxon>Bacteria</taxon>
        <taxon>Pseudomonadati</taxon>
        <taxon>Pseudomonadota</taxon>
        <taxon>Gammaproteobacteria</taxon>
        <taxon>Oceanospirillales</taxon>
        <taxon>Zooshikellaceae</taxon>
        <taxon>Spartinivicinus</taxon>
    </lineage>
</organism>
<dbReference type="Pfam" id="PF03389">
    <property type="entry name" value="MobA_MobL"/>
    <property type="match status" value="1"/>
</dbReference>
<feature type="domain" description="MobA/MobL protein" evidence="5">
    <location>
        <begin position="1"/>
        <end position="38"/>
    </location>
</feature>
<evidence type="ECO:0000259" key="5">
    <source>
        <dbReference type="Pfam" id="PF03389"/>
    </source>
</evidence>
<proteinExistence type="inferred from homology"/>
<feature type="compositionally biased region" description="Basic and acidic residues" evidence="4">
    <location>
        <begin position="1"/>
        <end position="27"/>
    </location>
</feature>
<feature type="coiled-coil region" evidence="3">
    <location>
        <begin position="277"/>
        <end position="308"/>
    </location>
</feature>
<feature type="compositionally biased region" description="Basic and acidic residues" evidence="4">
    <location>
        <begin position="39"/>
        <end position="55"/>
    </location>
</feature>
<keyword evidence="2" id="KW-0184">Conjugation</keyword>
<feature type="compositionally biased region" description="Basic and acidic residues" evidence="4">
    <location>
        <begin position="466"/>
        <end position="485"/>
    </location>
</feature>
<dbReference type="InterPro" id="IPR005053">
    <property type="entry name" value="MobA_MobL"/>
</dbReference>
<evidence type="ECO:0000313" key="7">
    <source>
        <dbReference type="Proteomes" id="UP000569732"/>
    </source>
</evidence>
<feature type="compositionally biased region" description="Polar residues" evidence="4">
    <location>
        <begin position="451"/>
        <end position="465"/>
    </location>
</feature>
<dbReference type="Proteomes" id="UP000569732">
    <property type="component" value="Unassembled WGS sequence"/>
</dbReference>
<dbReference type="AlphaFoldDB" id="A0A853I9N7"/>